<evidence type="ECO:0000256" key="4">
    <source>
        <dbReference type="ARBA" id="ARBA00023163"/>
    </source>
</evidence>
<dbReference type="Pfam" id="PF00126">
    <property type="entry name" value="HTH_1"/>
    <property type="match status" value="1"/>
</dbReference>
<proteinExistence type="inferred from homology"/>
<dbReference type="AlphaFoldDB" id="A0A7X1PQL9"/>
<evidence type="ECO:0000259" key="5">
    <source>
        <dbReference type="PROSITE" id="PS50931"/>
    </source>
</evidence>
<keyword evidence="4" id="KW-0804">Transcription</keyword>
<dbReference type="Gene3D" id="3.40.190.290">
    <property type="match status" value="1"/>
</dbReference>
<evidence type="ECO:0000256" key="3">
    <source>
        <dbReference type="ARBA" id="ARBA00023125"/>
    </source>
</evidence>
<sequence length="298" mass="33513">MNWDDARVLLALGRELTLRRAARVLHVDQATVGRRIAAMEADLGSTLFLRTPAGYQLTSVGEMAFAMAGKMEQMALELIRRTGGMDNELAGEVRISTTDSLACDFVMPALKALHLAHPDIRIVLNSTSEVVNLSRRETDIAIRNLRPDNPDLILRKLAEWPMGLFAAREYLERHGQPEPGTGFKGHDLVMYEPYWRDRAQPTLLDEPIDQARVVMAVNSNMLLRRSIAQGLGISEIPIEMGRRDGLERIWPGRTAGKPYEVWMVTHQDLRHTTRMRLVMEHLARSFANTGGPANPPFE</sequence>
<dbReference type="PANTHER" id="PTHR30537">
    <property type="entry name" value="HTH-TYPE TRANSCRIPTIONAL REGULATOR"/>
    <property type="match status" value="1"/>
</dbReference>
<dbReference type="PROSITE" id="PS50931">
    <property type="entry name" value="HTH_LYSR"/>
    <property type="match status" value="1"/>
</dbReference>
<dbReference type="GO" id="GO:0043565">
    <property type="term" value="F:sequence-specific DNA binding"/>
    <property type="evidence" value="ECO:0007669"/>
    <property type="project" value="TreeGrafter"/>
</dbReference>
<dbReference type="EMBL" id="WHUV01000005">
    <property type="protein sequence ID" value="MQA56619.1"/>
    <property type="molecule type" value="Genomic_DNA"/>
</dbReference>
<dbReference type="InterPro" id="IPR005119">
    <property type="entry name" value="LysR_subst-bd"/>
</dbReference>
<dbReference type="Pfam" id="PF03466">
    <property type="entry name" value="LysR_substrate"/>
    <property type="match status" value="1"/>
</dbReference>
<keyword evidence="3" id="KW-0238">DNA-binding</keyword>
<comment type="similarity">
    <text evidence="1">Belongs to the LysR transcriptional regulatory family.</text>
</comment>
<organism evidence="6 7">
    <name type="scientific">Pseudomonas piscis</name>
    <dbReference type="NCBI Taxonomy" id="2614538"/>
    <lineage>
        <taxon>Bacteria</taxon>
        <taxon>Pseudomonadati</taxon>
        <taxon>Pseudomonadota</taxon>
        <taxon>Gammaproteobacteria</taxon>
        <taxon>Pseudomonadales</taxon>
        <taxon>Pseudomonadaceae</taxon>
        <taxon>Pseudomonas</taxon>
    </lineage>
</organism>
<dbReference type="InterPro" id="IPR036388">
    <property type="entry name" value="WH-like_DNA-bd_sf"/>
</dbReference>
<keyword evidence="2" id="KW-0805">Transcription regulation</keyword>
<dbReference type="GO" id="GO:0003700">
    <property type="term" value="F:DNA-binding transcription factor activity"/>
    <property type="evidence" value="ECO:0007669"/>
    <property type="project" value="InterPro"/>
</dbReference>
<dbReference type="Proteomes" id="UP000486534">
    <property type="component" value="Unassembled WGS sequence"/>
</dbReference>
<name>A0A7X1PQL9_9PSED</name>
<evidence type="ECO:0000256" key="1">
    <source>
        <dbReference type="ARBA" id="ARBA00009437"/>
    </source>
</evidence>
<dbReference type="Gene3D" id="1.10.10.10">
    <property type="entry name" value="Winged helix-like DNA-binding domain superfamily/Winged helix DNA-binding domain"/>
    <property type="match status" value="1"/>
</dbReference>
<dbReference type="SUPFAM" id="SSF46785">
    <property type="entry name" value="Winged helix' DNA-binding domain"/>
    <property type="match status" value="1"/>
</dbReference>
<comment type="caution">
    <text evidence="6">The sequence shown here is derived from an EMBL/GenBank/DDBJ whole genome shotgun (WGS) entry which is preliminary data.</text>
</comment>
<dbReference type="InterPro" id="IPR058163">
    <property type="entry name" value="LysR-type_TF_proteobact-type"/>
</dbReference>
<dbReference type="PANTHER" id="PTHR30537:SF3">
    <property type="entry name" value="TRANSCRIPTIONAL REGULATORY PROTEIN"/>
    <property type="match status" value="1"/>
</dbReference>
<dbReference type="RefSeq" id="WP_152899250.1">
    <property type="nucleotide sequence ID" value="NZ_WHUV01000005.1"/>
</dbReference>
<reference evidence="6 7" key="1">
    <citation type="submission" date="2019-10" db="EMBL/GenBank/DDBJ databases">
        <title>Pseudomonas dajingensis sp. nov., isolated from the profound head ulcers of farmed Murray cod (Maccullochella peelii peelii).</title>
        <authorList>
            <person name="Liu Y."/>
        </authorList>
    </citation>
    <scope>NUCLEOTIDE SEQUENCE [LARGE SCALE GENOMIC DNA]</scope>
    <source>
        <strain evidence="6 7">MC042</strain>
    </source>
</reference>
<dbReference type="SUPFAM" id="SSF53850">
    <property type="entry name" value="Periplasmic binding protein-like II"/>
    <property type="match status" value="1"/>
</dbReference>
<dbReference type="InterPro" id="IPR036390">
    <property type="entry name" value="WH_DNA-bd_sf"/>
</dbReference>
<dbReference type="GO" id="GO:0006351">
    <property type="term" value="P:DNA-templated transcription"/>
    <property type="evidence" value="ECO:0007669"/>
    <property type="project" value="TreeGrafter"/>
</dbReference>
<evidence type="ECO:0000313" key="6">
    <source>
        <dbReference type="EMBL" id="MQA56619.1"/>
    </source>
</evidence>
<accession>A0A7X1PQL9</accession>
<evidence type="ECO:0000256" key="2">
    <source>
        <dbReference type="ARBA" id="ARBA00023015"/>
    </source>
</evidence>
<feature type="domain" description="HTH lysR-type" evidence="5">
    <location>
        <begin position="1"/>
        <end position="58"/>
    </location>
</feature>
<evidence type="ECO:0000313" key="7">
    <source>
        <dbReference type="Proteomes" id="UP000486534"/>
    </source>
</evidence>
<dbReference type="InterPro" id="IPR000847">
    <property type="entry name" value="LysR_HTH_N"/>
</dbReference>
<protein>
    <submittedName>
        <fullName evidence="6">LysR family transcriptional regulator</fullName>
    </submittedName>
</protein>
<gene>
    <name evidence="6" type="ORF">GDH07_25185</name>
</gene>